<sequence length="100" mass="11780">FKWTKKRTINRKVASTRLSYHFYGTECVGVVNGKLHIMRGEHLVLDLETLTWSIHYESKRIAESITAMFAYNDAICVRAWSDETKNSDAEHDVTLYRYYE</sequence>
<gene>
    <name evidence="1" type="ORF">PFISCL1PPCAC_17424</name>
</gene>
<feature type="non-terminal residue" evidence="1">
    <location>
        <position position="100"/>
    </location>
</feature>
<accession>A0AAV5W7R9</accession>
<dbReference type="EMBL" id="BTSY01000004">
    <property type="protein sequence ID" value="GMT26127.1"/>
    <property type="molecule type" value="Genomic_DNA"/>
</dbReference>
<reference evidence="1" key="1">
    <citation type="submission" date="2023-10" db="EMBL/GenBank/DDBJ databases">
        <title>Genome assembly of Pristionchus species.</title>
        <authorList>
            <person name="Yoshida K."/>
            <person name="Sommer R.J."/>
        </authorList>
    </citation>
    <scope>NUCLEOTIDE SEQUENCE</scope>
    <source>
        <strain evidence="1">RS5133</strain>
    </source>
</reference>
<organism evidence="1 2">
    <name type="scientific">Pristionchus fissidentatus</name>
    <dbReference type="NCBI Taxonomy" id="1538716"/>
    <lineage>
        <taxon>Eukaryota</taxon>
        <taxon>Metazoa</taxon>
        <taxon>Ecdysozoa</taxon>
        <taxon>Nematoda</taxon>
        <taxon>Chromadorea</taxon>
        <taxon>Rhabditida</taxon>
        <taxon>Rhabditina</taxon>
        <taxon>Diplogasteromorpha</taxon>
        <taxon>Diplogasteroidea</taxon>
        <taxon>Neodiplogasteridae</taxon>
        <taxon>Pristionchus</taxon>
    </lineage>
</organism>
<protein>
    <submittedName>
        <fullName evidence="1">Uncharacterized protein</fullName>
    </submittedName>
</protein>
<evidence type="ECO:0000313" key="1">
    <source>
        <dbReference type="EMBL" id="GMT26127.1"/>
    </source>
</evidence>
<comment type="caution">
    <text evidence="1">The sequence shown here is derived from an EMBL/GenBank/DDBJ whole genome shotgun (WGS) entry which is preliminary data.</text>
</comment>
<dbReference type="AlphaFoldDB" id="A0AAV5W7R9"/>
<feature type="non-terminal residue" evidence="1">
    <location>
        <position position="1"/>
    </location>
</feature>
<proteinExistence type="predicted"/>
<name>A0AAV5W7R9_9BILA</name>
<dbReference type="Proteomes" id="UP001432322">
    <property type="component" value="Unassembled WGS sequence"/>
</dbReference>
<keyword evidence="2" id="KW-1185">Reference proteome</keyword>
<evidence type="ECO:0000313" key="2">
    <source>
        <dbReference type="Proteomes" id="UP001432322"/>
    </source>
</evidence>